<feature type="region of interest" description="Disordered" evidence="10">
    <location>
        <begin position="305"/>
        <end position="336"/>
    </location>
</feature>
<accession>A0A811RUR0</accession>
<keyword evidence="13" id="KW-1185">Reference proteome</keyword>
<keyword evidence="8 9" id="KW-0137">Centromere</keyword>
<dbReference type="Proteomes" id="UP000604825">
    <property type="component" value="Unassembled WGS sequence"/>
</dbReference>
<dbReference type="GO" id="GO:0031262">
    <property type="term" value="C:Ndc80 complex"/>
    <property type="evidence" value="ECO:0007669"/>
    <property type="project" value="InterPro"/>
</dbReference>
<feature type="compositionally biased region" description="Acidic residues" evidence="10">
    <location>
        <begin position="352"/>
        <end position="364"/>
    </location>
</feature>
<name>A0A811RUR0_9POAL</name>
<keyword evidence="4 9" id="KW-0132">Cell division</keyword>
<proteinExistence type="inferred from homology"/>
<comment type="function">
    <text evidence="9">Acts as a component of the essential kinetochore-associated NDC80 complex, which is required for chromosome segregation and spindle checkpoint activity.</text>
</comment>
<protein>
    <recommendedName>
        <fullName evidence="9">Kinetochore protein SPC25</fullName>
    </recommendedName>
</protein>
<feature type="domain" description="Chromosome segregation protein Spc25 C-terminal" evidence="11">
    <location>
        <begin position="208"/>
        <end position="273"/>
    </location>
</feature>
<dbReference type="CDD" id="cd23784">
    <property type="entry name" value="RWD_Spc25"/>
    <property type="match status" value="1"/>
</dbReference>
<evidence type="ECO:0000256" key="7">
    <source>
        <dbReference type="ARBA" id="ARBA00023306"/>
    </source>
</evidence>
<feature type="region of interest" description="Disordered" evidence="10">
    <location>
        <begin position="349"/>
        <end position="370"/>
    </location>
</feature>
<reference evidence="12" key="1">
    <citation type="submission" date="2020-10" db="EMBL/GenBank/DDBJ databases">
        <authorList>
            <person name="Han B."/>
            <person name="Lu T."/>
            <person name="Zhao Q."/>
            <person name="Huang X."/>
            <person name="Zhao Y."/>
        </authorList>
    </citation>
    <scope>NUCLEOTIDE SEQUENCE</scope>
</reference>
<keyword evidence="9" id="KW-0539">Nucleus</keyword>
<evidence type="ECO:0000256" key="6">
    <source>
        <dbReference type="ARBA" id="ARBA00023054"/>
    </source>
</evidence>
<evidence type="ECO:0000313" key="12">
    <source>
        <dbReference type="EMBL" id="CAD6273268.1"/>
    </source>
</evidence>
<keyword evidence="6" id="KW-0175">Coiled coil</keyword>
<comment type="caution">
    <text evidence="12">The sequence shown here is derived from an EMBL/GenBank/DDBJ whole genome shotgun (WGS) entry which is preliminary data.</text>
</comment>
<dbReference type="Pfam" id="PF08234">
    <property type="entry name" value="Spindle_Spc25"/>
    <property type="match status" value="1"/>
</dbReference>
<keyword evidence="5 9" id="KW-0498">Mitosis</keyword>
<evidence type="ECO:0000256" key="2">
    <source>
        <dbReference type="ARBA" id="ARBA00006379"/>
    </source>
</evidence>
<evidence type="ECO:0000256" key="10">
    <source>
        <dbReference type="SAM" id="MobiDB-lite"/>
    </source>
</evidence>
<evidence type="ECO:0000256" key="3">
    <source>
        <dbReference type="ARBA" id="ARBA00022454"/>
    </source>
</evidence>
<dbReference type="EMBL" id="CAJGYO010000016">
    <property type="protein sequence ID" value="CAD6273268.1"/>
    <property type="molecule type" value="Genomic_DNA"/>
</dbReference>
<dbReference type="AlphaFoldDB" id="A0A811RUR0"/>
<keyword evidence="7 9" id="KW-0131">Cell cycle</keyword>
<evidence type="ECO:0000256" key="5">
    <source>
        <dbReference type="ARBA" id="ARBA00022776"/>
    </source>
</evidence>
<gene>
    <name evidence="12" type="ORF">NCGR_LOCUS56534</name>
</gene>
<dbReference type="GO" id="GO:0007059">
    <property type="term" value="P:chromosome segregation"/>
    <property type="evidence" value="ECO:0007669"/>
    <property type="project" value="InterPro"/>
</dbReference>
<evidence type="ECO:0000256" key="8">
    <source>
        <dbReference type="ARBA" id="ARBA00023328"/>
    </source>
</evidence>
<evidence type="ECO:0000256" key="9">
    <source>
        <dbReference type="RuleBase" id="RU367150"/>
    </source>
</evidence>
<feature type="region of interest" description="Disordered" evidence="10">
    <location>
        <begin position="1"/>
        <end position="58"/>
    </location>
</feature>
<organism evidence="12 13">
    <name type="scientific">Miscanthus lutarioriparius</name>
    <dbReference type="NCBI Taxonomy" id="422564"/>
    <lineage>
        <taxon>Eukaryota</taxon>
        <taxon>Viridiplantae</taxon>
        <taxon>Streptophyta</taxon>
        <taxon>Embryophyta</taxon>
        <taxon>Tracheophyta</taxon>
        <taxon>Spermatophyta</taxon>
        <taxon>Magnoliopsida</taxon>
        <taxon>Liliopsida</taxon>
        <taxon>Poales</taxon>
        <taxon>Poaceae</taxon>
        <taxon>PACMAD clade</taxon>
        <taxon>Panicoideae</taxon>
        <taxon>Andropogonodae</taxon>
        <taxon>Andropogoneae</taxon>
        <taxon>Saccharinae</taxon>
        <taxon>Miscanthus</taxon>
    </lineage>
</organism>
<evidence type="ECO:0000259" key="11">
    <source>
        <dbReference type="Pfam" id="PF08234"/>
    </source>
</evidence>
<comment type="subcellular location">
    <subcellularLocation>
        <location evidence="1">Chromosome</location>
        <location evidence="1">Centromere</location>
    </subcellularLocation>
    <subcellularLocation>
        <location evidence="9">Nucleus</location>
    </subcellularLocation>
    <subcellularLocation>
        <location evidence="9">Chromosome</location>
        <location evidence="9">Centromere</location>
        <location evidence="9">Kinetochore</location>
    </subcellularLocation>
</comment>
<dbReference type="GO" id="GO:0051301">
    <property type="term" value="P:cell division"/>
    <property type="evidence" value="ECO:0007669"/>
    <property type="project" value="UniProtKB-UniRule"/>
</dbReference>
<comment type="subunit">
    <text evidence="9">Component of the NDC80 complex.</text>
</comment>
<keyword evidence="3 9" id="KW-0158">Chromosome</keyword>
<dbReference type="FunFam" id="3.30.457.50:FF:000001">
    <property type="entry name" value="Probable kinetochore protein spc25"/>
    <property type="match status" value="1"/>
</dbReference>
<dbReference type="Gene3D" id="3.30.457.50">
    <property type="entry name" value="Chromosome segregation protein Spc25"/>
    <property type="match status" value="1"/>
</dbReference>
<dbReference type="GO" id="GO:0005634">
    <property type="term" value="C:nucleus"/>
    <property type="evidence" value="ECO:0007669"/>
    <property type="project" value="UniProtKB-SubCell"/>
</dbReference>
<comment type="similarity">
    <text evidence="2 9">Belongs to the SPC25 family.</text>
</comment>
<dbReference type="InterPro" id="IPR045143">
    <property type="entry name" value="Spc25"/>
</dbReference>
<dbReference type="PANTHER" id="PTHR14281">
    <property type="entry name" value="KINETOCHORE PROTEIN SPC25-RELATED"/>
    <property type="match status" value="1"/>
</dbReference>
<evidence type="ECO:0000313" key="13">
    <source>
        <dbReference type="Proteomes" id="UP000604825"/>
    </source>
</evidence>
<feature type="compositionally biased region" description="Polar residues" evidence="10">
    <location>
        <begin position="323"/>
        <end position="332"/>
    </location>
</feature>
<feature type="compositionally biased region" description="Low complexity" evidence="10">
    <location>
        <begin position="36"/>
        <end position="58"/>
    </location>
</feature>
<evidence type="ECO:0000256" key="1">
    <source>
        <dbReference type="ARBA" id="ARBA00004584"/>
    </source>
</evidence>
<evidence type="ECO:0000256" key="4">
    <source>
        <dbReference type="ARBA" id="ARBA00022618"/>
    </source>
</evidence>
<sequence length="370" mass="40623">MESGGDEEPPRSGDPLESEEQRMSSSWSDLEQHLPAALRRQTPAAAAPAGAGGVAPDRAAVAAAIRRQKAAQRARAATDAFSAKLAPARSLADQTFARREQLKGLKDQLRNLQSQLSEAVTLQSSKESKRKRATESILEATATNERLRSLVADSREKRDLRNAITSEELKALESLEAESKEDTERDENARKKALLWYDKFLGFRVIGGEGDVKFVYNKIDPQRPEKEYSFRVSPSLQFIECDPHVKDIEELAKDLDLNKHLFKFARMAREKFQSSFMNGTLPISPVVSVETLPVSPVVGSDVSAAPLPSPVMSVSNRSEDAHNQTQSSSKKNVQLLPAKREATALESGELVAEADSDLDLEPSDSDTVVI</sequence>
<dbReference type="InterPro" id="IPR013255">
    <property type="entry name" value="Spc25_C"/>
</dbReference>
<dbReference type="PANTHER" id="PTHR14281:SF2">
    <property type="entry name" value="KINETOCHORE PROTEIN SPC25"/>
    <property type="match status" value="1"/>
</dbReference>
<keyword evidence="9" id="KW-0995">Kinetochore</keyword>
<dbReference type="OrthoDB" id="6353017at2759"/>